<keyword evidence="2" id="KW-0812">Transmembrane</keyword>
<comment type="similarity">
    <text evidence="1">Belongs to the peptidase S12 family.</text>
</comment>
<dbReference type="InterPro" id="IPR050491">
    <property type="entry name" value="AmpC-like"/>
</dbReference>
<dbReference type="PANTHER" id="PTHR46825">
    <property type="entry name" value="D-ALANYL-D-ALANINE-CARBOXYPEPTIDASE/ENDOPEPTIDASE AMPH"/>
    <property type="match status" value="1"/>
</dbReference>
<evidence type="ECO:0000313" key="4">
    <source>
        <dbReference type="EMBL" id="RKO84811.1"/>
    </source>
</evidence>
<dbReference type="PANTHER" id="PTHR46825:SF15">
    <property type="entry name" value="BETA-LACTAMASE-RELATED DOMAIN-CONTAINING PROTEIN"/>
    <property type="match status" value="1"/>
</dbReference>
<evidence type="ECO:0000256" key="1">
    <source>
        <dbReference type="ARBA" id="ARBA00038215"/>
    </source>
</evidence>
<evidence type="ECO:0000256" key="2">
    <source>
        <dbReference type="SAM" id="Phobius"/>
    </source>
</evidence>
<name>A0A4P9VYF3_9FUNG</name>
<evidence type="ECO:0000313" key="5">
    <source>
        <dbReference type="Proteomes" id="UP000269721"/>
    </source>
</evidence>
<proteinExistence type="inferred from homology"/>
<organism evidence="4 5">
    <name type="scientific">Blyttiomyces helicus</name>
    <dbReference type="NCBI Taxonomy" id="388810"/>
    <lineage>
        <taxon>Eukaryota</taxon>
        <taxon>Fungi</taxon>
        <taxon>Fungi incertae sedis</taxon>
        <taxon>Chytridiomycota</taxon>
        <taxon>Chytridiomycota incertae sedis</taxon>
        <taxon>Chytridiomycetes</taxon>
        <taxon>Chytridiomycetes incertae sedis</taxon>
        <taxon>Blyttiomyces</taxon>
    </lineage>
</organism>
<protein>
    <submittedName>
        <fullName evidence="4">Beta-lactamase/transpeptidase-like protein</fullName>
    </submittedName>
</protein>
<keyword evidence="2" id="KW-0472">Membrane</keyword>
<evidence type="ECO:0000259" key="3">
    <source>
        <dbReference type="Pfam" id="PF00144"/>
    </source>
</evidence>
<feature type="domain" description="Beta-lactamase-related" evidence="3">
    <location>
        <begin position="81"/>
        <end position="324"/>
    </location>
</feature>
<feature type="transmembrane region" description="Helical" evidence="2">
    <location>
        <begin position="41"/>
        <end position="64"/>
    </location>
</feature>
<accession>A0A4P9VYF3</accession>
<dbReference type="Gene3D" id="3.40.710.10">
    <property type="entry name" value="DD-peptidase/beta-lactamase superfamily"/>
    <property type="match status" value="1"/>
</dbReference>
<sequence>MGHEHDPFLAPNCRTPSLRTVAIGVTTALPVLSVTASRKPWLRTVALGLTTAFALLTPTVLAAIRNWHPSDRGAAVSRARGANGACGMSVAVVRRDKVLLARGFGEKNEVGDAVTSDTLFAIGSASKAFAALLIGQLVEQGKLSWTTPVTTLHPTSFKDPIAVSQANLIDISRIKRGSRCTDRWASSGTPPTRLCLWPSRPAWLIQLKVNQTQPSRSTWQYTNYMYALAGEIAWKAMGKASYAEALKGGLLDPLEMSSTVANFEKIPNTPDHARSIDLDGNVMGYEEEYFLSPTVAAGGISTSANDATHWLQTLLSRRNRSGTQLVNDSTFEQLTRPHNAIKFPRSAVRGYT</sequence>
<dbReference type="InterPro" id="IPR001466">
    <property type="entry name" value="Beta-lactam-related"/>
</dbReference>
<dbReference type="Proteomes" id="UP000269721">
    <property type="component" value="Unassembled WGS sequence"/>
</dbReference>
<dbReference type="Pfam" id="PF00144">
    <property type="entry name" value="Beta-lactamase"/>
    <property type="match status" value="1"/>
</dbReference>
<keyword evidence="2" id="KW-1133">Transmembrane helix</keyword>
<keyword evidence="5" id="KW-1185">Reference proteome</keyword>
<dbReference type="InterPro" id="IPR012338">
    <property type="entry name" value="Beta-lactam/transpept-like"/>
</dbReference>
<dbReference type="AlphaFoldDB" id="A0A4P9VYF3"/>
<dbReference type="OrthoDB" id="2139414at2759"/>
<dbReference type="SUPFAM" id="SSF56601">
    <property type="entry name" value="beta-lactamase/transpeptidase-like"/>
    <property type="match status" value="1"/>
</dbReference>
<gene>
    <name evidence="4" type="ORF">BDK51DRAFT_50196</name>
</gene>
<dbReference type="EMBL" id="KZ999710">
    <property type="protein sequence ID" value="RKO84811.1"/>
    <property type="molecule type" value="Genomic_DNA"/>
</dbReference>
<reference evidence="5" key="1">
    <citation type="journal article" date="2018" name="Nat. Microbiol.">
        <title>Leveraging single-cell genomics to expand the fungal tree of life.</title>
        <authorList>
            <person name="Ahrendt S.R."/>
            <person name="Quandt C.A."/>
            <person name="Ciobanu D."/>
            <person name="Clum A."/>
            <person name="Salamov A."/>
            <person name="Andreopoulos B."/>
            <person name="Cheng J.F."/>
            <person name="Woyke T."/>
            <person name="Pelin A."/>
            <person name="Henrissat B."/>
            <person name="Reynolds N.K."/>
            <person name="Benny G.L."/>
            <person name="Smith M.E."/>
            <person name="James T.Y."/>
            <person name="Grigoriev I.V."/>
        </authorList>
    </citation>
    <scope>NUCLEOTIDE SEQUENCE [LARGE SCALE GENOMIC DNA]</scope>
</reference>